<sequence length="169" mass="19168">MEEAKKKRSSQPWIIAYQHRPIFCSDKYNQCNGSDNNQLRYDSPGNPALEPVYAEYGVDMVFAGHHHFYERQFPRSHRHTTIQTNPHVNAKAPVYVVSGSAGGAPGHHSSFHARPSPLSAVRKTENSYTVLHLHNKTHLFMKQISVEGRPKEIDRLWLIKSPGYSSGYG</sequence>
<accession>A0A1I7RMC1</accession>
<dbReference type="InterPro" id="IPR025733">
    <property type="entry name" value="PAPs_C"/>
</dbReference>
<dbReference type="EMBL" id="CAJFCV020000004">
    <property type="protein sequence ID" value="CAG9118367.1"/>
    <property type="molecule type" value="Genomic_DNA"/>
</dbReference>
<evidence type="ECO:0000313" key="3">
    <source>
        <dbReference type="EMBL" id="CAD5227949.1"/>
    </source>
</evidence>
<evidence type="ECO:0000313" key="6">
    <source>
        <dbReference type="WBParaSite" id="BXY_0185600.1"/>
    </source>
</evidence>
<feature type="domain" description="Calcineurin-like phosphoesterase" evidence="1">
    <location>
        <begin position="7"/>
        <end position="68"/>
    </location>
</feature>
<evidence type="ECO:0000259" key="1">
    <source>
        <dbReference type="Pfam" id="PF00149"/>
    </source>
</evidence>
<dbReference type="Pfam" id="PF14008">
    <property type="entry name" value="Metallophos_C"/>
    <property type="match status" value="1"/>
</dbReference>
<reference evidence="6" key="1">
    <citation type="submission" date="2016-11" db="UniProtKB">
        <authorList>
            <consortium name="WormBaseParasite"/>
        </authorList>
    </citation>
    <scope>IDENTIFICATION</scope>
</reference>
<dbReference type="InterPro" id="IPR004843">
    <property type="entry name" value="Calcineurin-like_PHP"/>
</dbReference>
<dbReference type="Gene3D" id="3.60.21.10">
    <property type="match status" value="1"/>
</dbReference>
<protein>
    <submittedName>
        <fullName evidence="3">(pine wood nematode) hypothetical protein</fullName>
    </submittedName>
</protein>
<reference evidence="3" key="2">
    <citation type="submission" date="2020-09" db="EMBL/GenBank/DDBJ databases">
        <authorList>
            <person name="Kikuchi T."/>
        </authorList>
    </citation>
    <scope>NUCLEOTIDE SEQUENCE</scope>
    <source>
        <strain evidence="3">Ka4C1</strain>
    </source>
</reference>
<dbReference type="Proteomes" id="UP000659654">
    <property type="component" value="Unassembled WGS sequence"/>
</dbReference>
<evidence type="ECO:0000259" key="2">
    <source>
        <dbReference type="Pfam" id="PF14008"/>
    </source>
</evidence>
<gene>
    <name evidence="3" type="ORF">BXYJ_LOCUS10205</name>
</gene>
<evidence type="ECO:0000313" key="4">
    <source>
        <dbReference type="Proteomes" id="UP000095284"/>
    </source>
</evidence>
<evidence type="ECO:0000313" key="5">
    <source>
        <dbReference type="Proteomes" id="UP000659654"/>
    </source>
</evidence>
<dbReference type="SMR" id="A0A1I7RMC1"/>
<keyword evidence="5" id="KW-1185">Reference proteome</keyword>
<name>A0A1I7RMC1_BURXY</name>
<organism evidence="4 6">
    <name type="scientific">Bursaphelenchus xylophilus</name>
    <name type="common">Pinewood nematode worm</name>
    <name type="synonym">Aphelenchoides xylophilus</name>
    <dbReference type="NCBI Taxonomy" id="6326"/>
    <lineage>
        <taxon>Eukaryota</taxon>
        <taxon>Metazoa</taxon>
        <taxon>Ecdysozoa</taxon>
        <taxon>Nematoda</taxon>
        <taxon>Chromadorea</taxon>
        <taxon>Rhabditida</taxon>
        <taxon>Tylenchina</taxon>
        <taxon>Tylenchomorpha</taxon>
        <taxon>Aphelenchoidea</taxon>
        <taxon>Aphelenchoididae</taxon>
        <taxon>Bursaphelenchus</taxon>
    </lineage>
</organism>
<proteinExistence type="predicted"/>
<dbReference type="Proteomes" id="UP000095284">
    <property type="component" value="Unplaced"/>
</dbReference>
<dbReference type="eggNOG" id="KOG1378">
    <property type="taxonomic scope" value="Eukaryota"/>
</dbReference>
<dbReference type="WBParaSite" id="BXY_0185600.1">
    <property type="protein sequence ID" value="BXY_0185600.1"/>
    <property type="gene ID" value="BXY_0185600"/>
</dbReference>
<dbReference type="GO" id="GO:0016787">
    <property type="term" value="F:hydrolase activity"/>
    <property type="evidence" value="ECO:0007669"/>
    <property type="project" value="InterPro"/>
</dbReference>
<dbReference type="Proteomes" id="UP000582659">
    <property type="component" value="Unassembled WGS sequence"/>
</dbReference>
<dbReference type="AlphaFoldDB" id="A0A1I7RMC1"/>
<dbReference type="PANTHER" id="PTHR45867">
    <property type="entry name" value="PURPLE ACID PHOSPHATASE"/>
    <property type="match status" value="1"/>
</dbReference>
<dbReference type="SUPFAM" id="SSF56300">
    <property type="entry name" value="Metallo-dependent phosphatases"/>
    <property type="match status" value="1"/>
</dbReference>
<dbReference type="OrthoDB" id="45007at2759"/>
<dbReference type="PANTHER" id="PTHR45867:SF10">
    <property type="entry name" value="PURPLE ACID PHOSPHATASE"/>
    <property type="match status" value="1"/>
</dbReference>
<dbReference type="InterPro" id="IPR029052">
    <property type="entry name" value="Metallo-depent_PP-like"/>
</dbReference>
<dbReference type="EMBL" id="CAJFDI010000004">
    <property type="protein sequence ID" value="CAD5227949.1"/>
    <property type="molecule type" value="Genomic_DNA"/>
</dbReference>
<dbReference type="Pfam" id="PF00149">
    <property type="entry name" value="Metallophos"/>
    <property type="match status" value="1"/>
</dbReference>
<feature type="domain" description="Purple acid phosphatase C-terminal" evidence="2">
    <location>
        <begin position="92"/>
        <end position="146"/>
    </location>
</feature>